<evidence type="ECO:0000259" key="6">
    <source>
        <dbReference type="PROSITE" id="PS50011"/>
    </source>
</evidence>
<name>A0A834ZSV5_TETSI</name>
<dbReference type="Proteomes" id="UP000655225">
    <property type="component" value="Unassembled WGS sequence"/>
</dbReference>
<protein>
    <recommendedName>
        <fullName evidence="6">Protein kinase domain-containing protein</fullName>
    </recommendedName>
</protein>
<comment type="caution">
    <text evidence="7">The sequence shown here is derived from an EMBL/GenBank/DDBJ whole genome shotgun (WGS) entry which is preliminary data.</text>
</comment>
<dbReference type="PANTHER" id="PTHR47973">
    <property type="entry name" value="CYSTEINE-RICH RECEPTOR-LIKE PROTEIN KINASE 3"/>
    <property type="match status" value="1"/>
</dbReference>
<reference evidence="7 8" key="1">
    <citation type="submission" date="2020-04" db="EMBL/GenBank/DDBJ databases">
        <title>Plant Genome Project.</title>
        <authorList>
            <person name="Zhang R.-G."/>
        </authorList>
    </citation>
    <scope>NUCLEOTIDE SEQUENCE [LARGE SCALE GENOMIC DNA]</scope>
    <source>
        <strain evidence="7">YNK0</strain>
        <tissue evidence="7">Leaf</tissue>
    </source>
</reference>
<dbReference type="InterPro" id="IPR017441">
    <property type="entry name" value="Protein_kinase_ATP_BS"/>
</dbReference>
<evidence type="ECO:0000256" key="3">
    <source>
        <dbReference type="ARBA" id="ARBA00022777"/>
    </source>
</evidence>
<feature type="domain" description="Protein kinase" evidence="6">
    <location>
        <begin position="47"/>
        <end position="196"/>
    </location>
</feature>
<dbReference type="Gene3D" id="1.10.510.10">
    <property type="entry name" value="Transferase(Phosphotransferase) domain 1"/>
    <property type="match status" value="1"/>
</dbReference>
<keyword evidence="4 5" id="KW-0067">ATP-binding</keyword>
<dbReference type="EMBL" id="JABCRI010000003">
    <property type="protein sequence ID" value="KAF8408756.1"/>
    <property type="molecule type" value="Genomic_DNA"/>
</dbReference>
<dbReference type="GO" id="GO:0004672">
    <property type="term" value="F:protein kinase activity"/>
    <property type="evidence" value="ECO:0007669"/>
    <property type="project" value="InterPro"/>
</dbReference>
<evidence type="ECO:0000256" key="5">
    <source>
        <dbReference type="PROSITE-ProRule" id="PRU10141"/>
    </source>
</evidence>
<evidence type="ECO:0000313" key="7">
    <source>
        <dbReference type="EMBL" id="KAF8408756.1"/>
    </source>
</evidence>
<dbReference type="FunFam" id="3.30.200.20:FF:000225">
    <property type="entry name" value="cold-responsive protein kinase 1"/>
    <property type="match status" value="1"/>
</dbReference>
<dbReference type="AlphaFoldDB" id="A0A834ZSV5"/>
<dbReference type="InterPro" id="IPR000719">
    <property type="entry name" value="Prot_kinase_dom"/>
</dbReference>
<dbReference type="Gene3D" id="3.30.200.20">
    <property type="entry name" value="Phosphorylase Kinase, domain 1"/>
    <property type="match status" value="1"/>
</dbReference>
<dbReference type="OMA" id="AMSNITH"/>
<dbReference type="OrthoDB" id="4062651at2759"/>
<keyword evidence="1" id="KW-0808">Transferase</keyword>
<proteinExistence type="predicted"/>
<evidence type="ECO:0000256" key="2">
    <source>
        <dbReference type="ARBA" id="ARBA00022741"/>
    </source>
</evidence>
<dbReference type="GO" id="GO:0005524">
    <property type="term" value="F:ATP binding"/>
    <property type="evidence" value="ECO:0007669"/>
    <property type="project" value="UniProtKB-UniRule"/>
</dbReference>
<gene>
    <name evidence="7" type="ORF">HHK36_004824</name>
</gene>
<keyword evidence="8" id="KW-1185">Reference proteome</keyword>
<dbReference type="InterPro" id="IPR011009">
    <property type="entry name" value="Kinase-like_dom_sf"/>
</dbReference>
<dbReference type="PROSITE" id="PS50011">
    <property type="entry name" value="PROTEIN_KINASE_DOM"/>
    <property type="match status" value="1"/>
</dbReference>
<keyword evidence="3" id="KW-0418">Kinase</keyword>
<dbReference type="InterPro" id="IPR052059">
    <property type="entry name" value="CR_Ser/Thr_kinase"/>
</dbReference>
<dbReference type="Pfam" id="PF07714">
    <property type="entry name" value="PK_Tyr_Ser-Thr"/>
    <property type="match status" value="2"/>
</dbReference>
<evidence type="ECO:0000313" key="8">
    <source>
        <dbReference type="Proteomes" id="UP000655225"/>
    </source>
</evidence>
<dbReference type="PROSITE" id="PS00107">
    <property type="entry name" value="PROTEIN_KINASE_ATP"/>
    <property type="match status" value="1"/>
</dbReference>
<dbReference type="SUPFAM" id="SSF56112">
    <property type="entry name" value="Protein kinase-like (PK-like)"/>
    <property type="match status" value="1"/>
</dbReference>
<evidence type="ECO:0000256" key="1">
    <source>
        <dbReference type="ARBA" id="ARBA00022679"/>
    </source>
</evidence>
<feature type="binding site" evidence="5">
    <location>
        <position position="75"/>
    </location>
    <ligand>
        <name>ATP</name>
        <dbReference type="ChEBI" id="CHEBI:30616"/>
    </ligand>
</feature>
<sequence>MTCFSCLFGWRVASSTKRTVEMDEEVSGIQNVNFYTYKELRIATEEFSPANKIGEGGFGSVYKGRLKNGTIAAIKVLSAESRQGVREFLTELNVISDIEHENLVKLYGCCAEENHRILVYGYVENNSIAQTLLGLSQGYLAPEYAVRGQVTRNADIYSFGVLLLEIVSGRGNTNMGLPVKEQYLLQMVHSSYLSQT</sequence>
<evidence type="ECO:0000256" key="4">
    <source>
        <dbReference type="ARBA" id="ARBA00022840"/>
    </source>
</evidence>
<keyword evidence="2 5" id="KW-0547">Nucleotide-binding</keyword>
<accession>A0A834ZSV5</accession>
<dbReference type="InterPro" id="IPR001245">
    <property type="entry name" value="Ser-Thr/Tyr_kinase_cat_dom"/>
</dbReference>
<organism evidence="7 8">
    <name type="scientific">Tetracentron sinense</name>
    <name type="common">Spur-leaf</name>
    <dbReference type="NCBI Taxonomy" id="13715"/>
    <lineage>
        <taxon>Eukaryota</taxon>
        <taxon>Viridiplantae</taxon>
        <taxon>Streptophyta</taxon>
        <taxon>Embryophyta</taxon>
        <taxon>Tracheophyta</taxon>
        <taxon>Spermatophyta</taxon>
        <taxon>Magnoliopsida</taxon>
        <taxon>Trochodendrales</taxon>
        <taxon>Trochodendraceae</taxon>
        <taxon>Tetracentron</taxon>
    </lineage>
</organism>